<dbReference type="EMBL" id="LRQG01000016">
    <property type="protein sequence ID" value="KXA43664.1"/>
    <property type="molecule type" value="Genomic_DNA"/>
</dbReference>
<dbReference type="PATRIC" id="fig|28128.5.peg.413"/>
<dbReference type="PROSITE" id="PS51257">
    <property type="entry name" value="PROKAR_LIPOPROTEIN"/>
    <property type="match status" value="1"/>
</dbReference>
<feature type="chain" id="PRO_5007458801" description="Lipoprotein" evidence="1">
    <location>
        <begin position="22"/>
        <end position="291"/>
    </location>
</feature>
<organism evidence="2 3">
    <name type="scientific">Prevotella corporis</name>
    <dbReference type="NCBI Taxonomy" id="28128"/>
    <lineage>
        <taxon>Bacteria</taxon>
        <taxon>Pseudomonadati</taxon>
        <taxon>Bacteroidota</taxon>
        <taxon>Bacteroidia</taxon>
        <taxon>Bacteroidales</taxon>
        <taxon>Prevotellaceae</taxon>
        <taxon>Prevotella</taxon>
    </lineage>
</organism>
<accession>A0A133QLB0</accession>
<dbReference type="Proteomes" id="UP000070533">
    <property type="component" value="Unassembled WGS sequence"/>
</dbReference>
<evidence type="ECO:0000313" key="3">
    <source>
        <dbReference type="Proteomes" id="UP000070533"/>
    </source>
</evidence>
<comment type="caution">
    <text evidence="2">The sequence shown here is derived from an EMBL/GenBank/DDBJ whole genome shotgun (WGS) entry which is preliminary data.</text>
</comment>
<evidence type="ECO:0008006" key="4">
    <source>
        <dbReference type="Google" id="ProtNLM"/>
    </source>
</evidence>
<keyword evidence="1" id="KW-0732">Signal</keyword>
<evidence type="ECO:0000313" key="2">
    <source>
        <dbReference type="EMBL" id="KXA43664.1"/>
    </source>
</evidence>
<protein>
    <recommendedName>
        <fullName evidence="4">Lipoprotein</fullName>
    </recommendedName>
</protein>
<keyword evidence="3" id="KW-1185">Reference proteome</keyword>
<evidence type="ECO:0000256" key="1">
    <source>
        <dbReference type="SAM" id="SignalP"/>
    </source>
</evidence>
<sequence length="291" mass="33072">MRTINKFLVALMIVSVPLTFTSCSDNYDYYVDETDLVSEAVDNYWYVYRGGADYYTTYNWFYYYYPQASDAQFIAFMRAVGYGGTPYWDEYNNGGYGWDNTYDNEVTTQEALLLSEAQTLCGEWEGPMVYEYTDDKSKQRIRETFTANMKFFQYNSSANSLSGNGVEVDTADDGASQTLDFSWYVDKHGDIYIKYTKSGTIFVMDADSKTNGFHLGYEDQKGFDTFFGVAISTNTQDVFYIDLARQATNAKGVMAKTRALSGKLAGKSFGQATKNVAAQYKETAIKKLREK</sequence>
<proteinExistence type="predicted"/>
<name>A0A133QLB0_9BACT</name>
<dbReference type="AlphaFoldDB" id="A0A133QLB0"/>
<gene>
    <name evidence="2" type="ORF">HMPREF3226_00412</name>
</gene>
<reference evidence="3" key="1">
    <citation type="submission" date="2016-01" db="EMBL/GenBank/DDBJ databases">
        <authorList>
            <person name="Mitreva M."/>
            <person name="Pepin K.H."/>
            <person name="Mihindukulasuriya K.A."/>
            <person name="Fulton R."/>
            <person name="Fronick C."/>
            <person name="O'Laughlin M."/>
            <person name="Miner T."/>
            <person name="Herter B."/>
            <person name="Rosa B.A."/>
            <person name="Cordes M."/>
            <person name="Tomlinson C."/>
            <person name="Wollam A."/>
            <person name="Palsikar V.B."/>
            <person name="Mardis E.R."/>
            <person name="Wilson R.K."/>
        </authorList>
    </citation>
    <scope>NUCLEOTIDE SEQUENCE [LARGE SCALE GENOMIC DNA]</scope>
    <source>
        <strain evidence="3">MJR7716</strain>
    </source>
</reference>
<feature type="signal peptide" evidence="1">
    <location>
        <begin position="1"/>
        <end position="21"/>
    </location>
</feature>
<dbReference type="OrthoDB" id="1081777at2"/>
<dbReference type="RefSeq" id="WP_060940137.1">
    <property type="nucleotide sequence ID" value="NZ_KQ957195.1"/>
</dbReference>